<accession>A0ABS7ZC74</accession>
<feature type="transmembrane region" description="Helical" evidence="1">
    <location>
        <begin position="16"/>
        <end position="36"/>
    </location>
</feature>
<organism evidence="2 3">
    <name type="scientific">Isoptericola luteus</name>
    <dbReference type="NCBI Taxonomy" id="2879484"/>
    <lineage>
        <taxon>Bacteria</taxon>
        <taxon>Bacillati</taxon>
        <taxon>Actinomycetota</taxon>
        <taxon>Actinomycetes</taxon>
        <taxon>Micrococcales</taxon>
        <taxon>Promicromonosporaceae</taxon>
        <taxon>Isoptericola</taxon>
    </lineage>
</organism>
<reference evidence="2 3" key="1">
    <citation type="submission" date="2021-09" db="EMBL/GenBank/DDBJ databases">
        <title>Isoptericola luteus sp. nov., a novel bacterium isolated from Harbin, the capital city of Heilongjiang province.</title>
        <authorList>
            <person name="Li J."/>
        </authorList>
    </citation>
    <scope>NUCLEOTIDE SEQUENCE [LARGE SCALE GENOMIC DNA]</scope>
    <source>
        <strain evidence="2 3">NEAU-Y5</strain>
    </source>
</reference>
<gene>
    <name evidence="2" type="ORF">LEP48_01660</name>
</gene>
<name>A0ABS7ZC74_9MICO</name>
<feature type="transmembrane region" description="Helical" evidence="1">
    <location>
        <begin position="216"/>
        <end position="239"/>
    </location>
</feature>
<feature type="transmembrane region" description="Helical" evidence="1">
    <location>
        <begin position="190"/>
        <end position="209"/>
    </location>
</feature>
<keyword evidence="1" id="KW-0812">Transmembrane</keyword>
<protein>
    <recommendedName>
        <fullName evidence="4">ABC transporter permease</fullName>
    </recommendedName>
</protein>
<keyword evidence="1" id="KW-0472">Membrane</keyword>
<sequence>MFRAELLKLRSTRTPWIIAAVAAAGMVLTQVVTLVLPRTLGTLGGLGALGSGDGAGLTVGTPMTPADTAELTADLGALTDLGSADAQRGLLDLLGSGAGGAASSGITALCMLLLGVLAVTTDFRTGGMVPTALVVPDRLRILAGKAGATAVVAVVTGGVLALLTAVGLVVAVATTPDASLVLGAGEVLGVWGRGLAVLVLLTWLGLAVGTLVRGQVAAIVVVASLALVEPLVQTMALVLSGGTASLTSWLPLTLGSLASTGQAGAAQLFGGSAAMGAGTALAGLLAWAAVLLGVAAVVFRRRDLA</sequence>
<proteinExistence type="predicted"/>
<feature type="transmembrane region" description="Helical" evidence="1">
    <location>
        <begin position="277"/>
        <end position="299"/>
    </location>
</feature>
<dbReference type="RefSeq" id="WP_225563775.1">
    <property type="nucleotide sequence ID" value="NZ_JAIXCQ010000001.1"/>
</dbReference>
<comment type="caution">
    <text evidence="2">The sequence shown here is derived from an EMBL/GenBank/DDBJ whole genome shotgun (WGS) entry which is preliminary data.</text>
</comment>
<dbReference type="EMBL" id="JAIXCQ010000001">
    <property type="protein sequence ID" value="MCA5892057.1"/>
    <property type="molecule type" value="Genomic_DNA"/>
</dbReference>
<evidence type="ECO:0000256" key="1">
    <source>
        <dbReference type="SAM" id="Phobius"/>
    </source>
</evidence>
<dbReference type="Proteomes" id="UP001319870">
    <property type="component" value="Unassembled WGS sequence"/>
</dbReference>
<feature type="transmembrane region" description="Helical" evidence="1">
    <location>
        <begin position="98"/>
        <end position="119"/>
    </location>
</feature>
<evidence type="ECO:0000313" key="2">
    <source>
        <dbReference type="EMBL" id="MCA5892057.1"/>
    </source>
</evidence>
<keyword evidence="1" id="KW-1133">Transmembrane helix</keyword>
<evidence type="ECO:0008006" key="4">
    <source>
        <dbReference type="Google" id="ProtNLM"/>
    </source>
</evidence>
<evidence type="ECO:0000313" key="3">
    <source>
        <dbReference type="Proteomes" id="UP001319870"/>
    </source>
</evidence>
<keyword evidence="3" id="KW-1185">Reference proteome</keyword>
<feature type="transmembrane region" description="Helical" evidence="1">
    <location>
        <begin position="148"/>
        <end position="170"/>
    </location>
</feature>